<proteinExistence type="predicted"/>
<gene>
    <name evidence="2" type="ORF">BECKLFY1418B_GA0070995_10548</name>
</gene>
<dbReference type="SUPFAM" id="SSF81593">
    <property type="entry name" value="Nucleotidyltransferase substrate binding subunit/domain"/>
    <property type="match status" value="1"/>
</dbReference>
<dbReference type="Gene3D" id="1.20.120.330">
    <property type="entry name" value="Nucleotidyltransferases domain 2"/>
    <property type="match status" value="1"/>
</dbReference>
<evidence type="ECO:0000259" key="1">
    <source>
        <dbReference type="Pfam" id="PF05168"/>
    </source>
</evidence>
<reference evidence="2" key="1">
    <citation type="submission" date="2019-02" db="EMBL/GenBank/DDBJ databases">
        <authorList>
            <person name="Gruber-Vodicka R. H."/>
            <person name="Seah K. B. B."/>
        </authorList>
    </citation>
    <scope>NUCLEOTIDE SEQUENCE</scope>
    <source>
        <strain evidence="2">BECK_M7</strain>
    </source>
</reference>
<protein>
    <submittedName>
        <fullName evidence="2">HEPN domain-containing protein</fullName>
    </submittedName>
</protein>
<dbReference type="AlphaFoldDB" id="A0A450UNQ0"/>
<organism evidence="2">
    <name type="scientific">Candidatus Kentrum sp. LFY</name>
    <dbReference type="NCBI Taxonomy" id="2126342"/>
    <lineage>
        <taxon>Bacteria</taxon>
        <taxon>Pseudomonadati</taxon>
        <taxon>Pseudomonadota</taxon>
        <taxon>Gammaproteobacteria</taxon>
        <taxon>Candidatus Kentrum</taxon>
    </lineage>
</organism>
<dbReference type="InterPro" id="IPR007842">
    <property type="entry name" value="HEPN_dom"/>
</dbReference>
<evidence type="ECO:0000313" key="2">
    <source>
        <dbReference type="EMBL" id="VFJ94139.1"/>
    </source>
</evidence>
<accession>A0A450UNQ0</accession>
<feature type="domain" description="HEPN" evidence="1">
    <location>
        <begin position="10"/>
        <end position="76"/>
    </location>
</feature>
<dbReference type="EMBL" id="CAADFF010000054">
    <property type="protein sequence ID" value="VFJ94139.1"/>
    <property type="molecule type" value="Genomic_DNA"/>
</dbReference>
<dbReference type="Pfam" id="PF05168">
    <property type="entry name" value="HEPN"/>
    <property type="match status" value="1"/>
</dbReference>
<name>A0A450UNQ0_9GAMM</name>
<sequence length="80" mass="8731">MNAAKRQLIQSWIDKASHDLGAARILAASAEPVLDVAIYHCQQAAEKAVKAFLVFCDEDVIETHNIPLLIEIATEHVPPA</sequence>